<sequence>MGEKKILIVDDQMGVRRLLHEVFKNEGYKTYMAENGREAVEYANEKRPDMVLLDMKLPGMNGLEIFEKLKGIIPDAIFIMMTAYGEMESIQKAMNMGAVCYFLKPFDIIELKEKVAKLFESENSKR</sequence>
<organism evidence="6 7">
    <name type="scientific">Koleobacter methoxysyntrophicus</name>
    <dbReference type="NCBI Taxonomy" id="2751313"/>
    <lineage>
        <taxon>Bacteria</taxon>
        <taxon>Bacillati</taxon>
        <taxon>Bacillota</taxon>
        <taxon>Clostridia</taxon>
        <taxon>Koleobacterales</taxon>
        <taxon>Koleobacteraceae</taxon>
        <taxon>Koleobacter</taxon>
    </lineage>
</organism>
<gene>
    <name evidence="6" type="primary">spo0F</name>
    <name evidence="6" type="ORF">H0A61_00771</name>
</gene>
<dbReference type="AlphaFoldDB" id="A0A8A0RLQ4"/>
<dbReference type="Gene3D" id="3.40.50.2300">
    <property type="match status" value="1"/>
</dbReference>
<keyword evidence="7" id="KW-1185">Reference proteome</keyword>
<evidence type="ECO:0000313" key="6">
    <source>
        <dbReference type="EMBL" id="QSQ08449.1"/>
    </source>
</evidence>
<evidence type="ECO:0000256" key="4">
    <source>
        <dbReference type="PROSITE-ProRule" id="PRU00169"/>
    </source>
</evidence>
<dbReference type="PANTHER" id="PTHR44591:SF3">
    <property type="entry name" value="RESPONSE REGULATORY DOMAIN-CONTAINING PROTEIN"/>
    <property type="match status" value="1"/>
</dbReference>
<dbReference type="Proteomes" id="UP000662904">
    <property type="component" value="Chromosome"/>
</dbReference>
<dbReference type="RefSeq" id="WP_206708663.1">
    <property type="nucleotide sequence ID" value="NZ_CP059066.1"/>
</dbReference>
<comment type="function">
    <text evidence="3">May play the central regulatory role in sporulation. It may be an element of the effector pathway responsible for the activation of sporulation genes in response to nutritional stress. Spo0A may act in concert with spo0H (a sigma factor) to control the expression of some genes that are critical to the sporulation process.</text>
</comment>
<dbReference type="PANTHER" id="PTHR44591">
    <property type="entry name" value="STRESS RESPONSE REGULATOR PROTEIN 1"/>
    <property type="match status" value="1"/>
</dbReference>
<feature type="modified residue" description="4-aspartylphosphate" evidence="4">
    <location>
        <position position="54"/>
    </location>
</feature>
<feature type="domain" description="Response regulatory" evidence="5">
    <location>
        <begin position="5"/>
        <end position="119"/>
    </location>
</feature>
<proteinExistence type="predicted"/>
<dbReference type="EMBL" id="CP059066">
    <property type="protein sequence ID" value="QSQ08449.1"/>
    <property type="molecule type" value="Genomic_DNA"/>
</dbReference>
<evidence type="ECO:0000256" key="1">
    <source>
        <dbReference type="ARBA" id="ARBA00018672"/>
    </source>
</evidence>
<protein>
    <recommendedName>
        <fullName evidence="1">Stage 0 sporulation protein A homolog</fullName>
    </recommendedName>
</protein>
<dbReference type="InterPro" id="IPR011006">
    <property type="entry name" value="CheY-like_superfamily"/>
</dbReference>
<reference evidence="6" key="1">
    <citation type="submission" date="2020-07" db="EMBL/GenBank/DDBJ databases">
        <title>Koleobacter methoxysyntrophicus gen. nov., sp. nov., a novel anaerobic bacterium isolated from deep subsurface oil field and proposal of Koleobacterales ord. nov. in the phylum Firmicutes.</title>
        <authorList>
            <person name="Sakamoto S."/>
            <person name="Tamaki H."/>
        </authorList>
    </citation>
    <scope>NUCLEOTIDE SEQUENCE</scope>
    <source>
        <strain evidence="6">NRmbB1</strain>
    </source>
</reference>
<dbReference type="PROSITE" id="PS50110">
    <property type="entry name" value="RESPONSE_REGULATORY"/>
    <property type="match status" value="1"/>
</dbReference>
<evidence type="ECO:0000313" key="7">
    <source>
        <dbReference type="Proteomes" id="UP000662904"/>
    </source>
</evidence>
<dbReference type="KEGG" id="kme:H0A61_00771"/>
<evidence type="ECO:0000256" key="3">
    <source>
        <dbReference type="ARBA" id="ARBA00024867"/>
    </source>
</evidence>
<dbReference type="SMART" id="SM00448">
    <property type="entry name" value="REC"/>
    <property type="match status" value="1"/>
</dbReference>
<dbReference type="InterPro" id="IPR050595">
    <property type="entry name" value="Bact_response_regulator"/>
</dbReference>
<keyword evidence="6" id="KW-0808">Transferase</keyword>
<dbReference type="GO" id="GO:0000160">
    <property type="term" value="P:phosphorelay signal transduction system"/>
    <property type="evidence" value="ECO:0007669"/>
    <property type="project" value="InterPro"/>
</dbReference>
<evidence type="ECO:0000256" key="2">
    <source>
        <dbReference type="ARBA" id="ARBA00022553"/>
    </source>
</evidence>
<keyword evidence="2 4" id="KW-0597">Phosphoprotein</keyword>
<evidence type="ECO:0000259" key="5">
    <source>
        <dbReference type="PROSITE" id="PS50110"/>
    </source>
</evidence>
<dbReference type="Pfam" id="PF00072">
    <property type="entry name" value="Response_reg"/>
    <property type="match status" value="1"/>
</dbReference>
<name>A0A8A0RLQ4_9FIRM</name>
<accession>A0A8A0RLQ4</accession>
<dbReference type="SUPFAM" id="SSF52172">
    <property type="entry name" value="CheY-like"/>
    <property type="match status" value="1"/>
</dbReference>
<dbReference type="GO" id="GO:0016740">
    <property type="term" value="F:transferase activity"/>
    <property type="evidence" value="ECO:0007669"/>
    <property type="project" value="UniProtKB-KW"/>
</dbReference>
<dbReference type="InterPro" id="IPR001789">
    <property type="entry name" value="Sig_transdc_resp-reg_receiver"/>
</dbReference>